<protein>
    <submittedName>
        <fullName evidence="1">Uncharacterized protein</fullName>
    </submittedName>
</protein>
<evidence type="ECO:0000313" key="2">
    <source>
        <dbReference type="Proteomes" id="UP000821865"/>
    </source>
</evidence>
<dbReference type="Proteomes" id="UP000821865">
    <property type="component" value="Chromosome 8"/>
</dbReference>
<name>A0ACB8C7X0_DERSI</name>
<dbReference type="EMBL" id="CM023477">
    <property type="protein sequence ID" value="KAH7937022.1"/>
    <property type="molecule type" value="Genomic_DNA"/>
</dbReference>
<proteinExistence type="predicted"/>
<organism evidence="1 2">
    <name type="scientific">Dermacentor silvarum</name>
    <name type="common">Tick</name>
    <dbReference type="NCBI Taxonomy" id="543639"/>
    <lineage>
        <taxon>Eukaryota</taxon>
        <taxon>Metazoa</taxon>
        <taxon>Ecdysozoa</taxon>
        <taxon>Arthropoda</taxon>
        <taxon>Chelicerata</taxon>
        <taxon>Arachnida</taxon>
        <taxon>Acari</taxon>
        <taxon>Parasitiformes</taxon>
        <taxon>Ixodida</taxon>
        <taxon>Ixodoidea</taxon>
        <taxon>Ixodidae</taxon>
        <taxon>Rhipicephalinae</taxon>
        <taxon>Dermacentor</taxon>
    </lineage>
</organism>
<accession>A0ACB8C7X0</accession>
<gene>
    <name evidence="1" type="ORF">HPB49_007421</name>
</gene>
<comment type="caution">
    <text evidence="1">The sequence shown here is derived from an EMBL/GenBank/DDBJ whole genome shotgun (WGS) entry which is preliminary data.</text>
</comment>
<sequence length="149" mass="16670">MDCGVKVKNAAQTHCFAPGCTSGYVSSRKHGRRVSLFAVPKDPERYKAWSRTVPRADKPLDVRSVLCELHFDDQYIIRAFTRVINGETVKIPRDRPVLSADAVPTIYHNVPSYLSKKAPRKRKSNNSTSGLPSKTTRLDGSVSPSDERR</sequence>
<keyword evidence="2" id="KW-1185">Reference proteome</keyword>
<evidence type="ECO:0000313" key="1">
    <source>
        <dbReference type="EMBL" id="KAH7937022.1"/>
    </source>
</evidence>
<reference evidence="1" key="1">
    <citation type="submission" date="2020-05" db="EMBL/GenBank/DDBJ databases">
        <title>Large-scale comparative analyses of tick genomes elucidate their genetic diversity and vector capacities.</title>
        <authorList>
            <person name="Jia N."/>
            <person name="Wang J."/>
            <person name="Shi W."/>
            <person name="Du L."/>
            <person name="Sun Y."/>
            <person name="Zhan W."/>
            <person name="Jiang J."/>
            <person name="Wang Q."/>
            <person name="Zhang B."/>
            <person name="Ji P."/>
            <person name="Sakyi L.B."/>
            <person name="Cui X."/>
            <person name="Yuan T."/>
            <person name="Jiang B."/>
            <person name="Yang W."/>
            <person name="Lam T.T.-Y."/>
            <person name="Chang Q."/>
            <person name="Ding S."/>
            <person name="Wang X."/>
            <person name="Zhu J."/>
            <person name="Ruan X."/>
            <person name="Zhao L."/>
            <person name="Wei J."/>
            <person name="Que T."/>
            <person name="Du C."/>
            <person name="Cheng J."/>
            <person name="Dai P."/>
            <person name="Han X."/>
            <person name="Huang E."/>
            <person name="Gao Y."/>
            <person name="Liu J."/>
            <person name="Shao H."/>
            <person name="Ye R."/>
            <person name="Li L."/>
            <person name="Wei W."/>
            <person name="Wang X."/>
            <person name="Wang C."/>
            <person name="Yang T."/>
            <person name="Huo Q."/>
            <person name="Li W."/>
            <person name="Guo W."/>
            <person name="Chen H."/>
            <person name="Zhou L."/>
            <person name="Ni X."/>
            <person name="Tian J."/>
            <person name="Zhou Y."/>
            <person name="Sheng Y."/>
            <person name="Liu T."/>
            <person name="Pan Y."/>
            <person name="Xia L."/>
            <person name="Li J."/>
            <person name="Zhao F."/>
            <person name="Cao W."/>
        </authorList>
    </citation>
    <scope>NUCLEOTIDE SEQUENCE</scope>
    <source>
        <strain evidence="1">Dsil-2018</strain>
    </source>
</reference>